<proteinExistence type="predicted"/>
<dbReference type="InterPro" id="IPR036259">
    <property type="entry name" value="MFS_trans_sf"/>
</dbReference>
<feature type="transmembrane region" description="Helical" evidence="5">
    <location>
        <begin position="235"/>
        <end position="253"/>
    </location>
</feature>
<reference evidence="7 8" key="2">
    <citation type="submission" date="2020-03" db="EMBL/GenBank/DDBJ databases">
        <title>Devosia chinhatensis sp. nov., isolated from a hexachlorocyclohexane (HCH) dump site in India.</title>
        <authorList>
            <person name="Kumar M."/>
            <person name="Lal R."/>
        </authorList>
    </citation>
    <scope>NUCLEOTIDE SEQUENCE [LARGE SCALE GENOMIC DNA]</scope>
    <source>
        <strain evidence="7 8">H239</strain>
    </source>
</reference>
<dbReference type="Gene3D" id="1.20.1720.10">
    <property type="entry name" value="Multidrug resistance protein D"/>
    <property type="match status" value="1"/>
</dbReference>
<dbReference type="GO" id="GO:0005886">
    <property type="term" value="C:plasma membrane"/>
    <property type="evidence" value="ECO:0007669"/>
    <property type="project" value="TreeGrafter"/>
</dbReference>
<evidence type="ECO:0000256" key="5">
    <source>
        <dbReference type="SAM" id="Phobius"/>
    </source>
</evidence>
<feature type="transmembrane region" description="Helical" evidence="5">
    <location>
        <begin position="401"/>
        <end position="429"/>
    </location>
</feature>
<evidence type="ECO:0000259" key="6">
    <source>
        <dbReference type="PROSITE" id="PS50850"/>
    </source>
</evidence>
<feature type="transmembrane region" description="Helical" evidence="5">
    <location>
        <begin position="171"/>
        <end position="193"/>
    </location>
</feature>
<dbReference type="SUPFAM" id="SSF103473">
    <property type="entry name" value="MFS general substrate transporter"/>
    <property type="match status" value="1"/>
</dbReference>
<reference evidence="7 8" key="1">
    <citation type="submission" date="2020-02" db="EMBL/GenBank/DDBJ databases">
        <authorList>
            <person name="Khan S.A."/>
            <person name="Jeon C.O."/>
            <person name="Chun B.H."/>
        </authorList>
    </citation>
    <scope>NUCLEOTIDE SEQUENCE [LARGE SCALE GENOMIC DNA]</scope>
    <source>
        <strain evidence="7 8">H239</strain>
    </source>
</reference>
<name>A0A6M1SNK8_9HYPH</name>
<dbReference type="Proteomes" id="UP000474802">
    <property type="component" value="Unassembled WGS sequence"/>
</dbReference>
<dbReference type="InterPro" id="IPR011701">
    <property type="entry name" value="MFS"/>
</dbReference>
<dbReference type="Pfam" id="PF07690">
    <property type="entry name" value="MFS_1"/>
    <property type="match status" value="1"/>
</dbReference>
<dbReference type="RefSeq" id="WP_164535042.1">
    <property type="nucleotide sequence ID" value="NZ_JAALFG010000003.1"/>
</dbReference>
<dbReference type="GO" id="GO:0022857">
    <property type="term" value="F:transmembrane transporter activity"/>
    <property type="evidence" value="ECO:0007669"/>
    <property type="project" value="InterPro"/>
</dbReference>
<evidence type="ECO:0000313" key="8">
    <source>
        <dbReference type="Proteomes" id="UP000474802"/>
    </source>
</evidence>
<feature type="transmembrane region" description="Helical" evidence="5">
    <location>
        <begin position="54"/>
        <end position="77"/>
    </location>
</feature>
<accession>A0A6M1SNK8</accession>
<sequence>MTTSPPADVATTATRKERLVIVAVMLALFMAALEQTIVGPAMGDIARDLGGGSLLSWVATAYLLAATASSPILGAIADLRGRRLALFACVSLFLLGSVLAAMATSLEMLVAARIVQGAGAGGLTSLPFVVIADKVPMYRRAAYSAYISTIYAVASIFGPVAGGFLADYVHWTAIFWINVPIALLVIVAVAVLFEADHDRLSRRTIDYLGALLLIAATTSSVLWLNAVTGTEASLLPSWMLAPLALAAWGGFAWRMLRAATPLVPLSVLTERTILLSALGLLCCQGSNIGMAVYLPLYYQNIFGFSASEAGFAILGLLGGIMSGAYIPPQLLRLNPHYKPLVVGAAAFALFGALSLTAVLAFMPTLVGVEIATIALGLGIGSAYPIFTLATQNAAGPTRMGAAIGVLGFMRAMGGTIGVAVVGAVAVASGLTEAVPQGQAGIPMWTISLVASGLLAVCLLALSMLPPRALEGYAKAGSR</sequence>
<keyword evidence="2 5" id="KW-0812">Transmembrane</keyword>
<keyword evidence="4 5" id="KW-0472">Membrane</keyword>
<protein>
    <submittedName>
        <fullName evidence="7">MFS transporter</fullName>
    </submittedName>
</protein>
<feature type="transmembrane region" description="Helical" evidence="5">
    <location>
        <begin position="309"/>
        <end position="328"/>
    </location>
</feature>
<evidence type="ECO:0000256" key="3">
    <source>
        <dbReference type="ARBA" id="ARBA00022989"/>
    </source>
</evidence>
<dbReference type="AlphaFoldDB" id="A0A6M1SNK8"/>
<organism evidence="7 8">
    <name type="scientific">Devosia aurantiaca</name>
    <dbReference type="NCBI Taxonomy" id="2714858"/>
    <lineage>
        <taxon>Bacteria</taxon>
        <taxon>Pseudomonadati</taxon>
        <taxon>Pseudomonadota</taxon>
        <taxon>Alphaproteobacteria</taxon>
        <taxon>Hyphomicrobiales</taxon>
        <taxon>Devosiaceae</taxon>
        <taxon>Devosia</taxon>
    </lineage>
</organism>
<dbReference type="PROSITE" id="PS50850">
    <property type="entry name" value="MFS"/>
    <property type="match status" value="1"/>
</dbReference>
<evidence type="ECO:0000313" key="7">
    <source>
        <dbReference type="EMBL" id="NGP18798.1"/>
    </source>
</evidence>
<feature type="transmembrane region" description="Helical" evidence="5">
    <location>
        <begin position="368"/>
        <end position="389"/>
    </location>
</feature>
<evidence type="ECO:0000256" key="2">
    <source>
        <dbReference type="ARBA" id="ARBA00022692"/>
    </source>
</evidence>
<dbReference type="InterPro" id="IPR020846">
    <property type="entry name" value="MFS_dom"/>
</dbReference>
<comment type="subcellular location">
    <subcellularLocation>
        <location evidence="1">Membrane</location>
        <topology evidence="1">Multi-pass membrane protein</topology>
    </subcellularLocation>
</comment>
<dbReference type="PRINTS" id="PR01036">
    <property type="entry name" value="TCRTETB"/>
</dbReference>
<feature type="transmembrane region" description="Helical" evidence="5">
    <location>
        <begin position="340"/>
        <end position="362"/>
    </location>
</feature>
<feature type="transmembrane region" description="Helical" evidence="5">
    <location>
        <begin position="273"/>
        <end position="297"/>
    </location>
</feature>
<feature type="transmembrane region" description="Helical" evidence="5">
    <location>
        <begin position="20"/>
        <end position="42"/>
    </location>
</feature>
<feature type="transmembrane region" description="Helical" evidence="5">
    <location>
        <begin position="110"/>
        <end position="131"/>
    </location>
</feature>
<dbReference type="Gene3D" id="1.20.1250.20">
    <property type="entry name" value="MFS general substrate transporter like domains"/>
    <property type="match status" value="1"/>
</dbReference>
<keyword evidence="8" id="KW-1185">Reference proteome</keyword>
<dbReference type="PANTHER" id="PTHR23501:SF197">
    <property type="entry name" value="COMD"/>
    <property type="match status" value="1"/>
</dbReference>
<dbReference type="EMBL" id="JAALFG010000003">
    <property type="protein sequence ID" value="NGP18798.1"/>
    <property type="molecule type" value="Genomic_DNA"/>
</dbReference>
<feature type="transmembrane region" description="Helical" evidence="5">
    <location>
        <begin position="441"/>
        <end position="464"/>
    </location>
</feature>
<comment type="caution">
    <text evidence="7">The sequence shown here is derived from an EMBL/GenBank/DDBJ whole genome shotgun (WGS) entry which is preliminary data.</text>
</comment>
<gene>
    <name evidence="7" type="ORF">G5575_15045</name>
</gene>
<evidence type="ECO:0000256" key="1">
    <source>
        <dbReference type="ARBA" id="ARBA00004141"/>
    </source>
</evidence>
<feature type="transmembrane region" description="Helical" evidence="5">
    <location>
        <begin position="205"/>
        <end position="223"/>
    </location>
</feature>
<feature type="transmembrane region" description="Helical" evidence="5">
    <location>
        <begin position="84"/>
        <end position="104"/>
    </location>
</feature>
<keyword evidence="3 5" id="KW-1133">Transmembrane helix</keyword>
<dbReference type="PANTHER" id="PTHR23501">
    <property type="entry name" value="MAJOR FACILITATOR SUPERFAMILY"/>
    <property type="match status" value="1"/>
</dbReference>
<evidence type="ECO:0000256" key="4">
    <source>
        <dbReference type="ARBA" id="ARBA00023136"/>
    </source>
</evidence>
<feature type="domain" description="Major facilitator superfamily (MFS) profile" evidence="6">
    <location>
        <begin position="20"/>
        <end position="469"/>
    </location>
</feature>
<feature type="transmembrane region" description="Helical" evidence="5">
    <location>
        <begin position="143"/>
        <end position="165"/>
    </location>
</feature>